<gene>
    <name evidence="6" type="ORF">ZIOFF_072850</name>
</gene>
<evidence type="ECO:0000256" key="2">
    <source>
        <dbReference type="ARBA" id="ARBA00022676"/>
    </source>
</evidence>
<evidence type="ECO:0000313" key="7">
    <source>
        <dbReference type="Proteomes" id="UP000734854"/>
    </source>
</evidence>
<organism evidence="6 7">
    <name type="scientific">Zingiber officinale</name>
    <name type="common">Ginger</name>
    <name type="synonym">Amomum zingiber</name>
    <dbReference type="NCBI Taxonomy" id="94328"/>
    <lineage>
        <taxon>Eukaryota</taxon>
        <taxon>Viridiplantae</taxon>
        <taxon>Streptophyta</taxon>
        <taxon>Embryophyta</taxon>
        <taxon>Tracheophyta</taxon>
        <taxon>Spermatophyta</taxon>
        <taxon>Magnoliopsida</taxon>
        <taxon>Liliopsida</taxon>
        <taxon>Zingiberales</taxon>
        <taxon>Zingiberaceae</taxon>
        <taxon>Zingiber</taxon>
    </lineage>
</organism>
<comment type="caution">
    <text evidence="6">The sequence shown here is derived from an EMBL/GenBank/DDBJ whole genome shotgun (WGS) entry which is preliminary data.</text>
</comment>
<dbReference type="GO" id="GO:0080044">
    <property type="term" value="F:quercetin 7-O-glucosyltransferase activity"/>
    <property type="evidence" value="ECO:0007669"/>
    <property type="project" value="TreeGrafter"/>
</dbReference>
<evidence type="ECO:0000256" key="3">
    <source>
        <dbReference type="ARBA" id="ARBA00022679"/>
    </source>
</evidence>
<dbReference type="OrthoDB" id="5835829at2759"/>
<dbReference type="EC" id="2.4.1.-" evidence="5"/>
<keyword evidence="3 4" id="KW-0808">Transferase</keyword>
<reference evidence="6 7" key="1">
    <citation type="submission" date="2020-08" db="EMBL/GenBank/DDBJ databases">
        <title>Plant Genome Project.</title>
        <authorList>
            <person name="Zhang R.-G."/>
        </authorList>
    </citation>
    <scope>NUCLEOTIDE SEQUENCE [LARGE SCALE GENOMIC DNA]</scope>
    <source>
        <tissue evidence="6">Rhizome</tissue>
    </source>
</reference>
<comment type="similarity">
    <text evidence="1 4">Belongs to the UDP-glycosyltransferase family.</text>
</comment>
<dbReference type="PROSITE" id="PS00375">
    <property type="entry name" value="UDPGT"/>
    <property type="match status" value="1"/>
</dbReference>
<evidence type="ECO:0000313" key="6">
    <source>
        <dbReference type="EMBL" id="KAG6468277.1"/>
    </source>
</evidence>
<dbReference type="Proteomes" id="UP000734854">
    <property type="component" value="Unassembled WGS sequence"/>
</dbReference>
<keyword evidence="2 4" id="KW-0328">Glycosyltransferase</keyword>
<name>A0A8J5C333_ZINOF</name>
<sequence length="476" mass="52024">MAKPHALFATVSLAGHFFPAVDLSAKLAAKGFIVTVATLDSGGSFSPDLFAAAAVASAAARSQGLDIRFQSLKDIANLPAAHRSWNHDTAIYAMLHHAFAPMEELLQKLLREDPPVTVLIADTFNTWPSAMAKKYDLIHVSFWTQPALVFSLHYHKDLLISNGHFASPDRNRKDTAVRYIPGIPEIQPHELASIYQDKDASSLVHKFTFKCFDELRGADFVLANTVEELEAEAISALRREMPFYAIGPVFPDGLTGGISGSMAAIQDCSDWLDTMPAASVLYVSFGSAFHPGERDFREMAHGVLNSKVNFLWALPPDTVPLPDGFVAACQGRGMVVPWCDQKEVLLHPAVGGFLTHCGWNSTLESVWFGVPMLCFPLAFDQPPNCKLVSKDLKIGVRLGGSGEVNRDEVYDKIEGLMGGEVGAAVRMEMEKVQKAARAAVALNGSSSRNMDKFIDDLLKHLSEKNIRSTSEARCMF</sequence>
<dbReference type="PANTHER" id="PTHR11926">
    <property type="entry name" value="GLUCOSYL/GLUCURONOSYL TRANSFERASES"/>
    <property type="match status" value="1"/>
</dbReference>
<protein>
    <recommendedName>
        <fullName evidence="5">Glycosyltransferase</fullName>
        <ecNumber evidence="5">2.4.1.-</ecNumber>
    </recommendedName>
</protein>
<dbReference type="GO" id="GO:0080043">
    <property type="term" value="F:quercetin 3-O-glucosyltransferase activity"/>
    <property type="evidence" value="ECO:0007669"/>
    <property type="project" value="TreeGrafter"/>
</dbReference>
<dbReference type="FunFam" id="3.40.50.2000:FF:000078">
    <property type="entry name" value="Glycosyltransferase"/>
    <property type="match status" value="1"/>
</dbReference>
<dbReference type="InterPro" id="IPR035595">
    <property type="entry name" value="UDP_glycos_trans_CS"/>
</dbReference>
<dbReference type="PANTHER" id="PTHR11926:SF1494">
    <property type="entry name" value="FLAVONOL 3-O-GLUCOSYLTRANSFERASE UGT76E12-RELATED"/>
    <property type="match status" value="1"/>
</dbReference>
<dbReference type="EMBL" id="JACMSC010000022">
    <property type="protein sequence ID" value="KAG6468277.1"/>
    <property type="molecule type" value="Genomic_DNA"/>
</dbReference>
<evidence type="ECO:0000256" key="4">
    <source>
        <dbReference type="RuleBase" id="RU003718"/>
    </source>
</evidence>
<accession>A0A8J5C333</accession>
<dbReference type="AlphaFoldDB" id="A0A8J5C333"/>
<evidence type="ECO:0000256" key="5">
    <source>
        <dbReference type="RuleBase" id="RU362057"/>
    </source>
</evidence>
<evidence type="ECO:0000256" key="1">
    <source>
        <dbReference type="ARBA" id="ARBA00009995"/>
    </source>
</evidence>
<dbReference type="Pfam" id="PF00201">
    <property type="entry name" value="UDPGT"/>
    <property type="match status" value="1"/>
</dbReference>
<keyword evidence="7" id="KW-1185">Reference proteome</keyword>
<dbReference type="CDD" id="cd03784">
    <property type="entry name" value="GT1_Gtf-like"/>
    <property type="match status" value="1"/>
</dbReference>
<proteinExistence type="inferred from homology"/>
<dbReference type="InterPro" id="IPR002213">
    <property type="entry name" value="UDP_glucos_trans"/>
</dbReference>